<dbReference type="EMBL" id="JBJUIK010000013">
    <property type="protein sequence ID" value="KAL3507946.1"/>
    <property type="molecule type" value="Genomic_DNA"/>
</dbReference>
<evidence type="ECO:0000313" key="5">
    <source>
        <dbReference type="Proteomes" id="UP001630127"/>
    </source>
</evidence>
<keyword evidence="5" id="KW-1185">Reference proteome</keyword>
<gene>
    <name evidence="4" type="ORF">ACH5RR_033328</name>
</gene>
<dbReference type="PROSITE" id="PS50158">
    <property type="entry name" value="ZF_CCHC"/>
    <property type="match status" value="1"/>
</dbReference>
<dbReference type="CDD" id="cd06222">
    <property type="entry name" value="RNase_H_like"/>
    <property type="match status" value="1"/>
</dbReference>
<feature type="compositionally biased region" description="Low complexity" evidence="2">
    <location>
        <begin position="160"/>
        <end position="171"/>
    </location>
</feature>
<sequence length="298" mass="33123">MFTEENFEEFAQDKDSDKLWTPDEDIFLLNVRLDKDTSHKVRAGGKRWTKKSRVGHNQEMSSSNNQKKNKSPAKHYEYLKLELTGFRQSPDSSRAETPDEAFEVYSALFQMSPLKSPGLDGFSPVFFQRKPAGCYVCGKINHKAKECFFSKAQNNKTYRSPVSQSPQVNVVTAGDSSSNPDDRHVKVNFDAAVLKDKGCCEAGVVICDHVGKMIVGTTEIFNGNYSPNVAKSLVARRAVEFAAELVLSGFWLEGDSQCVVTLLNSEDDYLSFASPIADEVKGLDLPCTAYQCVLGWKG</sequence>
<dbReference type="PANTHER" id="PTHR47723:SF19">
    <property type="entry name" value="POLYNUCLEOTIDYL TRANSFERASE, RIBONUCLEASE H-LIKE SUPERFAMILY PROTEIN"/>
    <property type="match status" value="1"/>
</dbReference>
<feature type="compositionally biased region" description="Basic residues" evidence="2">
    <location>
        <begin position="40"/>
        <end position="54"/>
    </location>
</feature>
<dbReference type="InterPro" id="IPR001878">
    <property type="entry name" value="Znf_CCHC"/>
</dbReference>
<dbReference type="InterPro" id="IPR002156">
    <property type="entry name" value="RNaseH_domain"/>
</dbReference>
<dbReference type="InterPro" id="IPR044730">
    <property type="entry name" value="RNase_H-like_dom_plant"/>
</dbReference>
<reference evidence="4 5" key="1">
    <citation type="submission" date="2024-11" db="EMBL/GenBank/DDBJ databases">
        <title>A near-complete genome assembly of Cinchona calisaya.</title>
        <authorList>
            <person name="Lian D.C."/>
            <person name="Zhao X.W."/>
            <person name="Wei L."/>
        </authorList>
    </citation>
    <scope>NUCLEOTIDE SEQUENCE [LARGE SCALE GENOMIC DNA]</scope>
    <source>
        <tissue evidence="4">Nenye</tissue>
    </source>
</reference>
<dbReference type="GO" id="GO:0008270">
    <property type="term" value="F:zinc ion binding"/>
    <property type="evidence" value="ECO:0007669"/>
    <property type="project" value="UniProtKB-KW"/>
</dbReference>
<dbReference type="InterPro" id="IPR053151">
    <property type="entry name" value="RNase_H-like"/>
</dbReference>
<dbReference type="InterPro" id="IPR036397">
    <property type="entry name" value="RNaseH_sf"/>
</dbReference>
<feature type="region of interest" description="Disordered" evidence="2">
    <location>
        <begin position="40"/>
        <end position="72"/>
    </location>
</feature>
<dbReference type="Gene3D" id="3.30.420.10">
    <property type="entry name" value="Ribonuclease H-like superfamily/Ribonuclease H"/>
    <property type="match status" value="1"/>
</dbReference>
<proteinExistence type="predicted"/>
<keyword evidence="1" id="KW-0862">Zinc</keyword>
<keyword evidence="1" id="KW-0479">Metal-binding</keyword>
<name>A0ABD2YLZ6_9GENT</name>
<evidence type="ECO:0000256" key="1">
    <source>
        <dbReference type="PROSITE-ProRule" id="PRU00047"/>
    </source>
</evidence>
<organism evidence="4 5">
    <name type="scientific">Cinchona calisaya</name>
    <dbReference type="NCBI Taxonomy" id="153742"/>
    <lineage>
        <taxon>Eukaryota</taxon>
        <taxon>Viridiplantae</taxon>
        <taxon>Streptophyta</taxon>
        <taxon>Embryophyta</taxon>
        <taxon>Tracheophyta</taxon>
        <taxon>Spermatophyta</taxon>
        <taxon>Magnoliopsida</taxon>
        <taxon>eudicotyledons</taxon>
        <taxon>Gunneridae</taxon>
        <taxon>Pentapetalae</taxon>
        <taxon>asterids</taxon>
        <taxon>lamiids</taxon>
        <taxon>Gentianales</taxon>
        <taxon>Rubiaceae</taxon>
        <taxon>Cinchonoideae</taxon>
        <taxon>Cinchoneae</taxon>
        <taxon>Cinchona</taxon>
    </lineage>
</organism>
<evidence type="ECO:0000256" key="2">
    <source>
        <dbReference type="SAM" id="MobiDB-lite"/>
    </source>
</evidence>
<dbReference type="Proteomes" id="UP001630127">
    <property type="component" value="Unassembled WGS sequence"/>
</dbReference>
<feature type="region of interest" description="Disordered" evidence="2">
    <location>
        <begin position="159"/>
        <end position="179"/>
    </location>
</feature>
<feature type="domain" description="CCHC-type" evidence="3">
    <location>
        <begin position="134"/>
        <end position="147"/>
    </location>
</feature>
<dbReference type="Pfam" id="PF13456">
    <property type="entry name" value="RVT_3"/>
    <property type="match status" value="1"/>
</dbReference>
<protein>
    <recommendedName>
        <fullName evidence="3">CCHC-type domain-containing protein</fullName>
    </recommendedName>
</protein>
<evidence type="ECO:0000313" key="4">
    <source>
        <dbReference type="EMBL" id="KAL3507946.1"/>
    </source>
</evidence>
<dbReference type="AlphaFoldDB" id="A0ABD2YLZ6"/>
<keyword evidence="1" id="KW-0863">Zinc-finger</keyword>
<comment type="caution">
    <text evidence="4">The sequence shown here is derived from an EMBL/GenBank/DDBJ whole genome shotgun (WGS) entry which is preliminary data.</text>
</comment>
<dbReference type="PANTHER" id="PTHR47723">
    <property type="entry name" value="OS05G0353850 PROTEIN"/>
    <property type="match status" value="1"/>
</dbReference>
<accession>A0ABD2YLZ6</accession>
<evidence type="ECO:0000259" key="3">
    <source>
        <dbReference type="PROSITE" id="PS50158"/>
    </source>
</evidence>